<dbReference type="GO" id="GO:0046872">
    <property type="term" value="F:metal ion binding"/>
    <property type="evidence" value="ECO:0007669"/>
    <property type="project" value="UniProtKB-KW"/>
</dbReference>
<evidence type="ECO:0000256" key="6">
    <source>
        <dbReference type="ARBA" id="ARBA00023159"/>
    </source>
</evidence>
<comment type="subcellular location">
    <subcellularLocation>
        <location evidence="1">Nucleus</location>
    </subcellularLocation>
</comment>
<dbReference type="Proteomes" id="UP001418222">
    <property type="component" value="Unassembled WGS sequence"/>
</dbReference>
<dbReference type="GO" id="GO:0045893">
    <property type="term" value="P:positive regulation of DNA-templated transcription"/>
    <property type="evidence" value="ECO:0007669"/>
    <property type="project" value="TreeGrafter"/>
</dbReference>
<accession>A0AAP0BHY7</accession>
<keyword evidence="7" id="KW-0539">Nucleus</keyword>
<dbReference type="InterPro" id="IPR006510">
    <property type="entry name" value="Znf_LRP1"/>
</dbReference>
<dbReference type="GO" id="GO:0003677">
    <property type="term" value="F:DNA binding"/>
    <property type="evidence" value="ECO:0007669"/>
    <property type="project" value="UniProtKB-KW"/>
</dbReference>
<dbReference type="PANTHER" id="PTHR31604">
    <property type="entry name" value="PROTEIN LATERAL ROOT PRIMORDIUM 1"/>
    <property type="match status" value="1"/>
</dbReference>
<evidence type="ECO:0000256" key="7">
    <source>
        <dbReference type="ARBA" id="ARBA00023242"/>
    </source>
</evidence>
<dbReference type="GO" id="GO:0003700">
    <property type="term" value="F:DNA-binding transcription factor activity"/>
    <property type="evidence" value="ECO:0007669"/>
    <property type="project" value="InterPro"/>
</dbReference>
<protein>
    <submittedName>
        <fullName evidence="9">Uncharacterized protein</fullName>
    </submittedName>
</protein>
<comment type="similarity">
    <text evidence="2">Belongs to the SHI protein family.</text>
</comment>
<evidence type="ECO:0000256" key="4">
    <source>
        <dbReference type="ARBA" id="ARBA00022833"/>
    </source>
</evidence>
<evidence type="ECO:0000256" key="1">
    <source>
        <dbReference type="ARBA" id="ARBA00004123"/>
    </source>
</evidence>
<evidence type="ECO:0000256" key="5">
    <source>
        <dbReference type="ARBA" id="ARBA00023125"/>
    </source>
</evidence>
<keyword evidence="10" id="KW-1185">Reference proteome</keyword>
<proteinExistence type="inferred from homology"/>
<dbReference type="GO" id="GO:0005634">
    <property type="term" value="C:nucleus"/>
    <property type="evidence" value="ECO:0007669"/>
    <property type="project" value="UniProtKB-SubCell"/>
</dbReference>
<dbReference type="AlphaFoldDB" id="A0AAP0BHY7"/>
<name>A0AAP0BHY7_9ASPA</name>
<dbReference type="InterPro" id="IPR006511">
    <property type="entry name" value="SHI_C"/>
</dbReference>
<dbReference type="NCBIfam" id="TIGR01624">
    <property type="entry name" value="LRP1_Cterm"/>
    <property type="match status" value="1"/>
</dbReference>
<dbReference type="NCBIfam" id="TIGR01623">
    <property type="entry name" value="put_zinc_LRP1"/>
    <property type="match status" value="1"/>
</dbReference>
<dbReference type="Pfam" id="PF05142">
    <property type="entry name" value="DUF702"/>
    <property type="match status" value="1"/>
</dbReference>
<organism evidence="9 10">
    <name type="scientific">Platanthera zijinensis</name>
    <dbReference type="NCBI Taxonomy" id="2320716"/>
    <lineage>
        <taxon>Eukaryota</taxon>
        <taxon>Viridiplantae</taxon>
        <taxon>Streptophyta</taxon>
        <taxon>Embryophyta</taxon>
        <taxon>Tracheophyta</taxon>
        <taxon>Spermatophyta</taxon>
        <taxon>Magnoliopsida</taxon>
        <taxon>Liliopsida</taxon>
        <taxon>Asparagales</taxon>
        <taxon>Orchidaceae</taxon>
        <taxon>Orchidoideae</taxon>
        <taxon>Orchideae</taxon>
        <taxon>Orchidinae</taxon>
        <taxon>Platanthera</taxon>
    </lineage>
</organism>
<dbReference type="PANTHER" id="PTHR31604:SF2">
    <property type="entry name" value="PROTEIN SHI RELATED SEQUENCE 7"/>
    <property type="match status" value="1"/>
</dbReference>
<keyword evidence="5" id="KW-0238">DNA-binding</keyword>
<keyword evidence="3" id="KW-0479">Metal-binding</keyword>
<evidence type="ECO:0000313" key="10">
    <source>
        <dbReference type="Proteomes" id="UP001418222"/>
    </source>
</evidence>
<evidence type="ECO:0000313" key="9">
    <source>
        <dbReference type="EMBL" id="KAK8940402.1"/>
    </source>
</evidence>
<gene>
    <name evidence="9" type="ORF">KSP39_PZI009694</name>
</gene>
<keyword evidence="6" id="KW-0010">Activator</keyword>
<sequence>MAHFSLGAAAGGRNQLRRRQAAAVDQGIIPSESLFLYSSSGGAARPGAFEICQQQHTYSASTGGRSSLVAFGHDPDHDDEPIGSEPTGSCGPSAGGGVVGRSCQDCGNQAKKDCVHMRCRTCCKTRGFHCNTHVNSTWVPAVKRRERQLQQHVAASAAFQHSPARPRAAPAGGDHVVLSFPAELNTPAVFRCVRVSPMELAGDQLAYQTEVSIGGRVFKGILYDQGPEPSSSATGNSAMVSTAALFPDPSSFDPAPVSVFMAGSAQFFPPHAPLA</sequence>
<evidence type="ECO:0000256" key="2">
    <source>
        <dbReference type="ARBA" id="ARBA00006911"/>
    </source>
</evidence>
<comment type="caution">
    <text evidence="9">The sequence shown here is derived from an EMBL/GenBank/DDBJ whole genome shotgun (WGS) entry which is preliminary data.</text>
</comment>
<evidence type="ECO:0000256" key="3">
    <source>
        <dbReference type="ARBA" id="ARBA00022723"/>
    </source>
</evidence>
<dbReference type="EMBL" id="JBBWWQ010000008">
    <property type="protein sequence ID" value="KAK8940402.1"/>
    <property type="molecule type" value="Genomic_DNA"/>
</dbReference>
<evidence type="ECO:0000256" key="8">
    <source>
        <dbReference type="SAM" id="MobiDB-lite"/>
    </source>
</evidence>
<reference evidence="9 10" key="1">
    <citation type="journal article" date="2022" name="Nat. Plants">
        <title>Genomes of leafy and leafless Platanthera orchids illuminate the evolution of mycoheterotrophy.</title>
        <authorList>
            <person name="Li M.H."/>
            <person name="Liu K.W."/>
            <person name="Li Z."/>
            <person name="Lu H.C."/>
            <person name="Ye Q.L."/>
            <person name="Zhang D."/>
            <person name="Wang J.Y."/>
            <person name="Li Y.F."/>
            <person name="Zhong Z.M."/>
            <person name="Liu X."/>
            <person name="Yu X."/>
            <person name="Liu D.K."/>
            <person name="Tu X.D."/>
            <person name="Liu B."/>
            <person name="Hao Y."/>
            <person name="Liao X.Y."/>
            <person name="Jiang Y.T."/>
            <person name="Sun W.H."/>
            <person name="Chen J."/>
            <person name="Chen Y.Q."/>
            <person name="Ai Y."/>
            <person name="Zhai J.W."/>
            <person name="Wu S.S."/>
            <person name="Zhou Z."/>
            <person name="Hsiao Y.Y."/>
            <person name="Wu W.L."/>
            <person name="Chen Y.Y."/>
            <person name="Lin Y.F."/>
            <person name="Hsu J.L."/>
            <person name="Li C.Y."/>
            <person name="Wang Z.W."/>
            <person name="Zhao X."/>
            <person name="Zhong W.Y."/>
            <person name="Ma X.K."/>
            <person name="Ma L."/>
            <person name="Huang J."/>
            <person name="Chen G.Z."/>
            <person name="Huang M.Z."/>
            <person name="Huang L."/>
            <person name="Peng D.H."/>
            <person name="Luo Y.B."/>
            <person name="Zou S.Q."/>
            <person name="Chen S.P."/>
            <person name="Lan S."/>
            <person name="Tsai W.C."/>
            <person name="Van de Peer Y."/>
            <person name="Liu Z.J."/>
        </authorList>
    </citation>
    <scope>NUCLEOTIDE SEQUENCE [LARGE SCALE GENOMIC DNA]</scope>
    <source>
        <strain evidence="9">Lor287</strain>
    </source>
</reference>
<dbReference type="InterPro" id="IPR007818">
    <property type="entry name" value="SHI"/>
</dbReference>
<keyword evidence="4" id="KW-0862">Zinc</keyword>
<feature type="region of interest" description="Disordered" evidence="8">
    <location>
        <begin position="63"/>
        <end position="91"/>
    </location>
</feature>